<accession>A0A1Y1RW94</accession>
<proteinExistence type="predicted"/>
<dbReference type="InterPro" id="IPR036890">
    <property type="entry name" value="HATPase_C_sf"/>
</dbReference>
<dbReference type="PANTHER" id="PTHR24567:SF74">
    <property type="entry name" value="HTH-TYPE TRANSCRIPTIONAL REGULATOR ARCR"/>
    <property type="match status" value="1"/>
</dbReference>
<dbReference type="InterPro" id="IPR050397">
    <property type="entry name" value="Env_Response_Regulators"/>
</dbReference>
<name>A0A1Y1RW94_9SPIO</name>
<dbReference type="Pfam" id="PF00027">
    <property type="entry name" value="cNMP_binding"/>
    <property type="match status" value="1"/>
</dbReference>
<reference evidence="2 3" key="1">
    <citation type="submission" date="2017-03" db="EMBL/GenBank/DDBJ databases">
        <title>Draft Genome sequence of Marispirochaeta sp. strain JC444.</title>
        <authorList>
            <person name="Shivani Y."/>
            <person name="Subhash Y."/>
            <person name="Sasikala C."/>
            <person name="Ramana C."/>
        </authorList>
    </citation>
    <scope>NUCLEOTIDE SEQUENCE [LARGE SCALE GENOMIC DNA]</scope>
    <source>
        <strain evidence="2 3">JC444</strain>
    </source>
</reference>
<dbReference type="Gene3D" id="2.60.120.10">
    <property type="entry name" value="Jelly Rolls"/>
    <property type="match status" value="1"/>
</dbReference>
<dbReference type="Gene3D" id="3.30.565.10">
    <property type="entry name" value="Histidine kinase-like ATPase, C-terminal domain"/>
    <property type="match status" value="1"/>
</dbReference>
<gene>
    <name evidence="2" type="ORF">B4O97_12515</name>
</gene>
<keyword evidence="3" id="KW-1185">Reference proteome</keyword>
<sequence length="466" mass="53452">MALLPLRGCSPPVCSPAGIPGGTLLCPRTAGSGIWSQEVDMSSIPVISTAKNINSRIREYVSRQFSGDEPIFLTKREDVLAYLKYELPELVIYNLSDGQINIRGVLDEVLKDPWILYGGIIGIYKGSLDPEFEAYLKQFNCISLIPEYDLDFSFPRALRIIRQNRNILFHRDLYNKLFDSINGAFVIDNDPFDIKTYANLLTNYLFNSDFINKDSRDRLQVSLMELLMNAIEHGNCRISYEEKSSWLKDHNDIFELIREKNRNPEIARRKVRFNYHITTDHSSFSICDEGEGFDWQSVICNSDSRVNLGKHGHGIRMSNYYMGGLEYNEAGNCVSFRIMHQKDEVNIVPGILRGQKERIFNDGEVVFTENEDSNYLYYIVSGTFDVTSKGKHLSTLTTADMFLGEMSFLINNRRSATVTSRGRSILLKISKVDFVNLIRRNPHYGLFLARLLAQRLSRLNEYIAKM</sequence>
<evidence type="ECO:0000313" key="3">
    <source>
        <dbReference type="Proteomes" id="UP000192343"/>
    </source>
</evidence>
<dbReference type="SUPFAM" id="SSF51206">
    <property type="entry name" value="cAMP-binding domain-like"/>
    <property type="match status" value="1"/>
</dbReference>
<dbReference type="SMART" id="SM00100">
    <property type="entry name" value="cNMP"/>
    <property type="match status" value="1"/>
</dbReference>
<dbReference type="InterPro" id="IPR000595">
    <property type="entry name" value="cNMP-bd_dom"/>
</dbReference>
<dbReference type="PROSITE" id="PS50042">
    <property type="entry name" value="CNMP_BINDING_3"/>
    <property type="match status" value="1"/>
</dbReference>
<dbReference type="InterPro" id="IPR014710">
    <property type="entry name" value="RmlC-like_jellyroll"/>
</dbReference>
<protein>
    <recommendedName>
        <fullName evidence="1">Cyclic nucleotide-binding domain-containing protein</fullName>
    </recommendedName>
</protein>
<evidence type="ECO:0000259" key="1">
    <source>
        <dbReference type="PROSITE" id="PS50042"/>
    </source>
</evidence>
<dbReference type="STRING" id="1963862.B4O97_12515"/>
<organism evidence="2 3">
    <name type="scientific">Marispirochaeta aestuarii</name>
    <dbReference type="NCBI Taxonomy" id="1963862"/>
    <lineage>
        <taxon>Bacteria</taxon>
        <taxon>Pseudomonadati</taxon>
        <taxon>Spirochaetota</taxon>
        <taxon>Spirochaetia</taxon>
        <taxon>Spirochaetales</taxon>
        <taxon>Spirochaetaceae</taxon>
        <taxon>Marispirochaeta</taxon>
    </lineage>
</organism>
<dbReference type="GO" id="GO:0005829">
    <property type="term" value="C:cytosol"/>
    <property type="evidence" value="ECO:0007669"/>
    <property type="project" value="TreeGrafter"/>
</dbReference>
<dbReference type="InterPro" id="IPR003594">
    <property type="entry name" value="HATPase_dom"/>
</dbReference>
<dbReference type="SUPFAM" id="SSF55874">
    <property type="entry name" value="ATPase domain of HSP90 chaperone/DNA topoisomerase II/histidine kinase"/>
    <property type="match status" value="1"/>
</dbReference>
<feature type="domain" description="Cyclic nucleotide-binding" evidence="1">
    <location>
        <begin position="351"/>
        <end position="438"/>
    </location>
</feature>
<dbReference type="CDD" id="cd00038">
    <property type="entry name" value="CAP_ED"/>
    <property type="match status" value="1"/>
</dbReference>
<dbReference type="GO" id="GO:0003700">
    <property type="term" value="F:DNA-binding transcription factor activity"/>
    <property type="evidence" value="ECO:0007669"/>
    <property type="project" value="TreeGrafter"/>
</dbReference>
<dbReference type="Proteomes" id="UP000192343">
    <property type="component" value="Unassembled WGS sequence"/>
</dbReference>
<dbReference type="Pfam" id="PF13581">
    <property type="entry name" value="HATPase_c_2"/>
    <property type="match status" value="1"/>
</dbReference>
<comment type="caution">
    <text evidence="2">The sequence shown here is derived from an EMBL/GenBank/DDBJ whole genome shotgun (WGS) entry which is preliminary data.</text>
</comment>
<dbReference type="InterPro" id="IPR018490">
    <property type="entry name" value="cNMP-bd_dom_sf"/>
</dbReference>
<dbReference type="AlphaFoldDB" id="A0A1Y1RW94"/>
<dbReference type="PANTHER" id="PTHR24567">
    <property type="entry name" value="CRP FAMILY TRANSCRIPTIONAL REGULATORY PROTEIN"/>
    <property type="match status" value="1"/>
</dbReference>
<evidence type="ECO:0000313" key="2">
    <source>
        <dbReference type="EMBL" id="ORC34458.1"/>
    </source>
</evidence>
<dbReference type="EMBL" id="MWQY01000013">
    <property type="protein sequence ID" value="ORC34458.1"/>
    <property type="molecule type" value="Genomic_DNA"/>
</dbReference>